<dbReference type="NCBIfam" id="TIGR00756">
    <property type="entry name" value="PPR"/>
    <property type="match status" value="2"/>
</dbReference>
<proteinExistence type="inferred from homology"/>
<reference evidence="6" key="1">
    <citation type="submission" date="2021-03" db="EMBL/GenBank/DDBJ databases">
        <title>Comparative genomics and phylogenomic investigation of the class Geoglossomycetes provide insights into ecological specialization and systematics.</title>
        <authorList>
            <person name="Melie T."/>
            <person name="Pirro S."/>
            <person name="Miller A.N."/>
            <person name="Quandt A."/>
        </authorList>
    </citation>
    <scope>NUCLEOTIDE SEQUENCE</scope>
    <source>
        <strain evidence="6">GBOQ0MN5Z8</strain>
    </source>
</reference>
<accession>A0A9P8IDY7</accession>
<evidence type="ECO:0000256" key="3">
    <source>
        <dbReference type="ARBA" id="ARBA00044493"/>
    </source>
</evidence>
<dbReference type="Pfam" id="PF01535">
    <property type="entry name" value="PPR"/>
    <property type="match status" value="2"/>
</dbReference>
<feature type="repeat" description="PPR" evidence="5">
    <location>
        <begin position="209"/>
        <end position="243"/>
    </location>
</feature>
<organism evidence="6 7">
    <name type="scientific">Glutinoglossum americanum</name>
    <dbReference type="NCBI Taxonomy" id="1670608"/>
    <lineage>
        <taxon>Eukaryota</taxon>
        <taxon>Fungi</taxon>
        <taxon>Dikarya</taxon>
        <taxon>Ascomycota</taxon>
        <taxon>Pezizomycotina</taxon>
        <taxon>Geoglossomycetes</taxon>
        <taxon>Geoglossales</taxon>
        <taxon>Geoglossaceae</taxon>
        <taxon>Glutinoglossum</taxon>
    </lineage>
</organism>
<evidence type="ECO:0000313" key="7">
    <source>
        <dbReference type="Proteomes" id="UP000698800"/>
    </source>
</evidence>
<keyword evidence="2" id="KW-0677">Repeat</keyword>
<dbReference type="PANTHER" id="PTHR47447">
    <property type="entry name" value="OS03G0856100 PROTEIN"/>
    <property type="match status" value="1"/>
</dbReference>
<gene>
    <name evidence="6" type="ORF">FGG08_001880</name>
</gene>
<evidence type="ECO:0000256" key="1">
    <source>
        <dbReference type="ARBA" id="ARBA00006192"/>
    </source>
</evidence>
<protein>
    <recommendedName>
        <fullName evidence="8">Pentatricopeptide repeat-containing protein</fullName>
    </recommendedName>
</protein>
<dbReference type="Gene3D" id="1.25.40.10">
    <property type="entry name" value="Tetratricopeptide repeat domain"/>
    <property type="match status" value="2"/>
</dbReference>
<comment type="function">
    <text evidence="3">Regulates mitochondrial small subunit maturation by controlling 15S rRNA 5'-end processing. Localizes to the 5' precursor of the 15S rRNA in a position that is subsequently occupied by mS47 in the mature yeast mtSSU. Uses structure and sequence-specific RNA recognition, binding to a single-stranded region of the precursor and specifically recognizing bases -6 to -1. The exchange of Ccm1 for mS47 is coupled to the irreversible removal of precursor rRNA that is accompanied by conformational changes of the mitoribosomal proteins uS5m and mS26. These conformational changes signal completion of 5'-end rRNA processing through protection of the mature 5'-end of the 15S rRNA and stabilization of mS47. The removal of the 5' precursor together with the dissociation of Ccm1 may be catalyzed by the 5'-3' exoribonuclease Pet127. Involved in the specific removal of group I introns in mitochondrial encoded transcripts.</text>
</comment>
<comment type="similarity">
    <text evidence="1">Belongs to the CCM1 family.</text>
</comment>
<dbReference type="OrthoDB" id="1908178at2759"/>
<dbReference type="InterPro" id="IPR002885">
    <property type="entry name" value="PPR_rpt"/>
</dbReference>
<dbReference type="PROSITE" id="PS51375">
    <property type="entry name" value="PPR"/>
    <property type="match status" value="1"/>
</dbReference>
<name>A0A9P8IDY7_9PEZI</name>
<evidence type="ECO:0000313" key="6">
    <source>
        <dbReference type="EMBL" id="KAH0543841.1"/>
    </source>
</evidence>
<comment type="subunit">
    <text evidence="4">Binds to mitochondrial small subunit 15S rRNA.</text>
</comment>
<dbReference type="AlphaFoldDB" id="A0A9P8IDY7"/>
<dbReference type="Proteomes" id="UP000698800">
    <property type="component" value="Unassembled WGS sequence"/>
</dbReference>
<comment type="caution">
    <text evidence="6">The sequence shown here is derived from an EMBL/GenBank/DDBJ whole genome shotgun (WGS) entry which is preliminary data.</text>
</comment>
<dbReference type="InterPro" id="IPR011990">
    <property type="entry name" value="TPR-like_helical_dom_sf"/>
</dbReference>
<evidence type="ECO:0000256" key="5">
    <source>
        <dbReference type="PROSITE-ProRule" id="PRU00708"/>
    </source>
</evidence>
<dbReference type="PANTHER" id="PTHR47447:SF17">
    <property type="entry name" value="OS12G0638900 PROTEIN"/>
    <property type="match status" value="1"/>
</dbReference>
<sequence length="508" mass="57969">MNRAQDLHSHASSHGQALAHQIDTSLDDYKSLADEYKCLVDFYDEELPVPYNTTFGELAMISPPPTAVVGTDVEESPPTHRAWPTTKQNEQKAIGKLIGSLLSKYTPHETIYKLYKALPSPRVSYLSRRIIRLLLHRLSVVERKTETSMLRYLSIVDDMKIAGISLTAGEWSSAIAFVGRCFSRVSHAEIESAIYLWKEMEGEAGVKGNAVTFNILFDIATKAGKFVLAEMILIEMRSRGLELDRYARVGLIYSQGLKGDGDGVRRAYREYIDAGEIVDTVVLNCVIAALVKAGEATAAEQVYERMKIMHRNRYGAPLPPRSWRGTREISKLLQEAVKMSKEKPECYEWLRKNSPIAPNLQTYRILALHYAVHTGELERLAKLVDEMRFFQIPLHGSIFLMLFKGFSIHGGVRYTSWTRPRLESVWNSYRSALDDKVEQLYLGKWMVIWSLRSFARCAGKQRTLEVWEEMKERWEPQDNEMEAVVNILRDLLGDRKALSKPYELPDAL</sequence>
<evidence type="ECO:0000256" key="2">
    <source>
        <dbReference type="ARBA" id="ARBA00022737"/>
    </source>
</evidence>
<evidence type="ECO:0008006" key="8">
    <source>
        <dbReference type="Google" id="ProtNLM"/>
    </source>
</evidence>
<keyword evidence="7" id="KW-1185">Reference proteome</keyword>
<evidence type="ECO:0000256" key="4">
    <source>
        <dbReference type="ARBA" id="ARBA00044511"/>
    </source>
</evidence>
<dbReference type="EMBL" id="JAGHQL010000026">
    <property type="protein sequence ID" value="KAH0543841.1"/>
    <property type="molecule type" value="Genomic_DNA"/>
</dbReference>